<dbReference type="EMBL" id="FXAR01000011">
    <property type="protein sequence ID" value="SMG38926.1"/>
    <property type="molecule type" value="Genomic_DNA"/>
</dbReference>
<evidence type="ECO:0000256" key="1">
    <source>
        <dbReference type="SAM" id="Phobius"/>
    </source>
</evidence>
<dbReference type="AlphaFoldDB" id="A0A1X7KCK7"/>
<keyword evidence="1" id="KW-0812">Transmembrane</keyword>
<evidence type="ECO:0000313" key="2">
    <source>
        <dbReference type="EMBL" id="SMG38926.1"/>
    </source>
</evidence>
<organism evidence="2 3">
    <name type="scientific">Corynebacterium pollutisoli</name>
    <dbReference type="NCBI Taxonomy" id="1610489"/>
    <lineage>
        <taxon>Bacteria</taxon>
        <taxon>Bacillati</taxon>
        <taxon>Actinomycetota</taxon>
        <taxon>Actinomycetes</taxon>
        <taxon>Mycobacteriales</taxon>
        <taxon>Corynebacteriaceae</taxon>
        <taxon>Corynebacterium</taxon>
    </lineage>
</organism>
<gene>
    <name evidence="2" type="ORF">SAMN06295981_2465</name>
</gene>
<feature type="transmembrane region" description="Helical" evidence="1">
    <location>
        <begin position="307"/>
        <end position="328"/>
    </location>
</feature>
<feature type="transmembrane region" description="Helical" evidence="1">
    <location>
        <begin position="25"/>
        <end position="48"/>
    </location>
</feature>
<dbReference type="STRING" id="1610489.SAMN06295981_2465"/>
<evidence type="ECO:0000313" key="3">
    <source>
        <dbReference type="Proteomes" id="UP000193309"/>
    </source>
</evidence>
<sequence>MDLGGVVPFPGAAGKLCLMLPTSRLLSFLLLGVGVALLVAGLVAPRFLPEDARLPLDLGATTYSLVDAEAETRLMTDPGGRILTSPVTHQLHMEIQNPADEDTATLRVGETLMRDSQQEDLDRLIAAEVWSFGVDRRTGEFTTPATLTDQLASPVSTVEIDGHWLKFPTGAEQGTYEVFDPKLRETRPAEFAEELEMNGRTVHRYRQEIEPTNLAELYDSPFHTIEFAEGEPGHWFYSATRDLLVDELSGLVVEIREDVDSYYATPEGEKREQILLFEGRMSQDQIDAHLADAADIRDPGTADTIRWVVVGLGGLLAVLGLAGAFGAFGRRR</sequence>
<dbReference type="Pfam" id="PF11271">
    <property type="entry name" value="PorA"/>
    <property type="match status" value="1"/>
</dbReference>
<protein>
    <recommendedName>
        <fullName evidence="4">DUF3068 domain-containing protein</fullName>
    </recommendedName>
</protein>
<name>A0A1X7KCK7_9CORY</name>
<dbReference type="Proteomes" id="UP000193309">
    <property type="component" value="Unassembled WGS sequence"/>
</dbReference>
<dbReference type="InterPro" id="IPR021424">
    <property type="entry name" value="PorA"/>
</dbReference>
<evidence type="ECO:0008006" key="4">
    <source>
        <dbReference type="Google" id="ProtNLM"/>
    </source>
</evidence>
<proteinExistence type="predicted"/>
<keyword evidence="1" id="KW-0472">Membrane</keyword>
<reference evidence="3" key="1">
    <citation type="submission" date="2017-04" db="EMBL/GenBank/DDBJ databases">
        <authorList>
            <person name="Varghese N."/>
            <person name="Submissions S."/>
        </authorList>
    </citation>
    <scope>NUCLEOTIDE SEQUENCE [LARGE SCALE GENOMIC DNA]</scope>
    <source>
        <strain evidence="3">VDS</strain>
    </source>
</reference>
<keyword evidence="1" id="KW-1133">Transmembrane helix</keyword>
<accession>A0A1X7KCK7</accession>
<keyword evidence="3" id="KW-1185">Reference proteome</keyword>